<evidence type="ECO:0000256" key="2">
    <source>
        <dbReference type="SAM" id="MobiDB-lite"/>
    </source>
</evidence>
<feature type="region of interest" description="Disordered" evidence="2">
    <location>
        <begin position="49"/>
        <end position="75"/>
    </location>
</feature>
<evidence type="ECO:0000313" key="5">
    <source>
        <dbReference type="Proteomes" id="UP001156666"/>
    </source>
</evidence>
<evidence type="ECO:0000256" key="1">
    <source>
        <dbReference type="SAM" id="Coils"/>
    </source>
</evidence>
<keyword evidence="5" id="KW-1185">Reference proteome</keyword>
<protein>
    <submittedName>
        <fullName evidence="4">Uncharacterized protein</fullName>
    </submittedName>
</protein>
<keyword evidence="3" id="KW-0812">Transmembrane</keyword>
<name>A0AA37SUR4_9BACT</name>
<sequence>MRRKYKMTGCARFFIFLLIFTPLVLIGVSYYNGNNPINQIKELLNIESDSNNNTTTKTIETKDRDNTSSGVSSEGILKSTIETQRNTIEELKKEVKDLEQKLKDRDREIQFLKQSGNE</sequence>
<evidence type="ECO:0000256" key="3">
    <source>
        <dbReference type="SAM" id="Phobius"/>
    </source>
</evidence>
<reference evidence="4" key="1">
    <citation type="journal article" date="2014" name="Int. J. Syst. Evol. Microbiol.">
        <title>Complete genome sequence of Corynebacterium casei LMG S-19264T (=DSM 44701T), isolated from a smear-ripened cheese.</title>
        <authorList>
            <consortium name="US DOE Joint Genome Institute (JGI-PGF)"/>
            <person name="Walter F."/>
            <person name="Albersmeier A."/>
            <person name="Kalinowski J."/>
            <person name="Ruckert C."/>
        </authorList>
    </citation>
    <scope>NUCLEOTIDE SEQUENCE</scope>
    <source>
        <strain evidence="4">NBRC 108769</strain>
    </source>
</reference>
<comment type="caution">
    <text evidence="4">The sequence shown here is derived from an EMBL/GenBank/DDBJ whole genome shotgun (WGS) entry which is preliminary data.</text>
</comment>
<organism evidence="4 5">
    <name type="scientific">Portibacter lacus</name>
    <dbReference type="NCBI Taxonomy" id="1099794"/>
    <lineage>
        <taxon>Bacteria</taxon>
        <taxon>Pseudomonadati</taxon>
        <taxon>Bacteroidota</taxon>
        <taxon>Saprospiria</taxon>
        <taxon>Saprospirales</taxon>
        <taxon>Haliscomenobacteraceae</taxon>
        <taxon>Portibacter</taxon>
    </lineage>
</organism>
<keyword evidence="1" id="KW-0175">Coiled coil</keyword>
<reference evidence="4" key="2">
    <citation type="submission" date="2023-01" db="EMBL/GenBank/DDBJ databases">
        <title>Draft genome sequence of Portibacter lacus strain NBRC 108769.</title>
        <authorList>
            <person name="Sun Q."/>
            <person name="Mori K."/>
        </authorList>
    </citation>
    <scope>NUCLEOTIDE SEQUENCE</scope>
    <source>
        <strain evidence="4">NBRC 108769</strain>
    </source>
</reference>
<feature type="transmembrane region" description="Helical" evidence="3">
    <location>
        <begin position="12"/>
        <end position="31"/>
    </location>
</feature>
<dbReference type="EMBL" id="BSOH01000027">
    <property type="protein sequence ID" value="GLR19221.1"/>
    <property type="molecule type" value="Genomic_DNA"/>
</dbReference>
<keyword evidence="3" id="KW-0472">Membrane</keyword>
<gene>
    <name evidence="4" type="ORF">GCM10007940_38370</name>
</gene>
<keyword evidence="3" id="KW-1133">Transmembrane helix</keyword>
<feature type="coiled-coil region" evidence="1">
    <location>
        <begin position="81"/>
        <end position="115"/>
    </location>
</feature>
<evidence type="ECO:0000313" key="4">
    <source>
        <dbReference type="EMBL" id="GLR19221.1"/>
    </source>
</evidence>
<accession>A0AA37SUR4</accession>
<dbReference type="AlphaFoldDB" id="A0AA37SUR4"/>
<dbReference type="RefSeq" id="WP_235292082.1">
    <property type="nucleotide sequence ID" value="NZ_BSOH01000027.1"/>
</dbReference>
<dbReference type="Proteomes" id="UP001156666">
    <property type="component" value="Unassembled WGS sequence"/>
</dbReference>
<proteinExistence type="predicted"/>